<dbReference type="EMBL" id="CP063849">
    <property type="protein sequence ID" value="QOY91445.1"/>
    <property type="molecule type" value="Genomic_DNA"/>
</dbReference>
<feature type="binding site" evidence="7">
    <location>
        <position position="242"/>
    </location>
    <ligand>
        <name>ATP</name>
        <dbReference type="ChEBI" id="CHEBI:30616"/>
    </ligand>
</feature>
<dbReference type="SUPFAM" id="SSF55681">
    <property type="entry name" value="Class II aaRS and biotin synthetases"/>
    <property type="match status" value="1"/>
</dbReference>
<reference evidence="10 11" key="1">
    <citation type="submission" date="2020-10" db="EMBL/GenBank/DDBJ databases">
        <title>Complete genome sequence of Paludibaculum fermentans P105T, a facultatively anaerobic acidobacterium capable of dissimilatory Fe(III) reduction.</title>
        <authorList>
            <person name="Dedysh S.N."/>
            <person name="Beletsky A.V."/>
            <person name="Kulichevskaya I.S."/>
            <person name="Mardanov A.V."/>
            <person name="Ravin N.V."/>
        </authorList>
    </citation>
    <scope>NUCLEOTIDE SEQUENCE [LARGE SCALE GENOMIC DNA]</scope>
    <source>
        <strain evidence="10 11">P105</strain>
    </source>
</reference>
<dbReference type="InterPro" id="IPR004524">
    <property type="entry name" value="Asp-tRNA-ligase_1"/>
</dbReference>
<dbReference type="GO" id="GO:0006422">
    <property type="term" value="P:aspartyl-tRNA aminoacylation"/>
    <property type="evidence" value="ECO:0007669"/>
    <property type="project" value="UniProtKB-UniRule"/>
</dbReference>
<dbReference type="AlphaFoldDB" id="A0A7S7NX72"/>
<feature type="binding site" evidence="7">
    <location>
        <position position="187"/>
    </location>
    <ligand>
        <name>L-aspartate</name>
        <dbReference type="ChEBI" id="CHEBI:29991"/>
    </ligand>
</feature>
<evidence type="ECO:0000256" key="1">
    <source>
        <dbReference type="ARBA" id="ARBA00006303"/>
    </source>
</evidence>
<dbReference type="InterPro" id="IPR012340">
    <property type="entry name" value="NA-bd_OB-fold"/>
</dbReference>
<dbReference type="Proteomes" id="UP000593892">
    <property type="component" value="Chromosome"/>
</dbReference>
<comment type="catalytic activity">
    <reaction evidence="7">
        <text>tRNA(Asp) + L-aspartate + ATP = L-aspartyl-tRNA(Asp) + AMP + diphosphate</text>
        <dbReference type="Rhea" id="RHEA:19649"/>
        <dbReference type="Rhea" id="RHEA-COMP:9660"/>
        <dbReference type="Rhea" id="RHEA-COMP:9678"/>
        <dbReference type="ChEBI" id="CHEBI:29991"/>
        <dbReference type="ChEBI" id="CHEBI:30616"/>
        <dbReference type="ChEBI" id="CHEBI:33019"/>
        <dbReference type="ChEBI" id="CHEBI:78442"/>
        <dbReference type="ChEBI" id="CHEBI:78516"/>
        <dbReference type="ChEBI" id="CHEBI:456215"/>
        <dbReference type="EC" id="6.1.1.12"/>
    </reaction>
</comment>
<feature type="binding site" evidence="7">
    <location>
        <position position="233"/>
    </location>
    <ligand>
        <name>L-aspartate</name>
        <dbReference type="ChEBI" id="CHEBI:29991"/>
    </ligand>
</feature>
<dbReference type="PANTHER" id="PTHR22594">
    <property type="entry name" value="ASPARTYL/LYSYL-TRNA SYNTHETASE"/>
    <property type="match status" value="1"/>
</dbReference>
<sequence>MAQQVPLDFLGDLRRTHSCGALRAANEGQRVVLMGWVYRRRDLGGVIFIHLRDREGVTQIVFRAECDGALHGKAEMLRSEYVIAVEGLVEARTAENINPNIPTGEVEIVAEKMWMLNTSETPPFPMEEHVDVNEDMRLKYRYVDLRRPHMQRNVMLRSKISLEVRNELSGQGFLEIETPFMTKSTPEGARDFLVPSRIQPGNFYALPQSPQIFKQLLMISGYDKYFQIVRCFRDEDLRADRQYEFTQIDLEMSFPQEEQIFQTIEPLLEKVCAVAGYTVKAPFPRMTYAEAMQGYGIDKPDLRLPRFWPVEDLFPADAGLTREGLPLVAIHIPSTGALSRKERDELKDYGRERGLTVYDDPKRLERDFPGVVEKVRERTGAGENDLLLLAGWRDEPKGQRPEETVYQACGQLRLYAGQKYNDRHKLLDPTDFRFLWVLDFPMFEWNDEDERWVAAHHPFTSPKDEDLGKLTTDPARCRARSYDIVLNGVELGSGSIRIHRQDIQSQVFSAVGFSLEEAQARFGYLLDALTYGAPPHGGIALGLDRLVMILAGESSIREVIPFPKTAKGTDLMSEAPAPASERQLRELGIQLRRPQS</sequence>
<dbReference type="InterPro" id="IPR004364">
    <property type="entry name" value="Aa-tRNA-synt_II"/>
</dbReference>
<dbReference type="InterPro" id="IPR045864">
    <property type="entry name" value="aa-tRNA-synth_II/BPL/LPL"/>
</dbReference>
<dbReference type="Gene3D" id="3.30.1360.30">
    <property type="entry name" value="GAD-like domain"/>
    <property type="match status" value="1"/>
</dbReference>
<keyword evidence="4 7" id="KW-0067">ATP-binding</keyword>
<evidence type="ECO:0000313" key="11">
    <source>
        <dbReference type="Proteomes" id="UP000593892"/>
    </source>
</evidence>
<keyword evidence="11" id="KW-1185">Reference proteome</keyword>
<feature type="region of interest" description="Aspartate" evidence="7">
    <location>
        <begin position="211"/>
        <end position="214"/>
    </location>
</feature>
<dbReference type="GO" id="GO:0005524">
    <property type="term" value="F:ATP binding"/>
    <property type="evidence" value="ECO:0007669"/>
    <property type="project" value="UniProtKB-UniRule"/>
</dbReference>
<dbReference type="NCBIfam" id="TIGR00459">
    <property type="entry name" value="aspS_bact"/>
    <property type="match status" value="1"/>
</dbReference>
<evidence type="ECO:0000256" key="8">
    <source>
        <dbReference type="SAM" id="MobiDB-lite"/>
    </source>
</evidence>
<feature type="domain" description="Aminoacyl-transfer RNA synthetases class-II family profile" evidence="9">
    <location>
        <begin position="156"/>
        <end position="561"/>
    </location>
</feature>
<dbReference type="InterPro" id="IPR047090">
    <property type="entry name" value="AspRS_core"/>
</dbReference>
<dbReference type="GO" id="GO:0004815">
    <property type="term" value="F:aspartate-tRNA ligase activity"/>
    <property type="evidence" value="ECO:0007669"/>
    <property type="project" value="UniProtKB-UniRule"/>
</dbReference>
<name>A0A7S7NX72_PALFE</name>
<dbReference type="InterPro" id="IPR004365">
    <property type="entry name" value="NA-bd_OB_tRNA"/>
</dbReference>
<keyword evidence="3 7" id="KW-0547">Nucleotide-binding</keyword>
<keyword evidence="2 7" id="KW-0436">Ligase</keyword>
<dbReference type="GO" id="GO:0003676">
    <property type="term" value="F:nucleic acid binding"/>
    <property type="evidence" value="ECO:0007669"/>
    <property type="project" value="InterPro"/>
</dbReference>
<evidence type="ECO:0000259" key="9">
    <source>
        <dbReference type="PROSITE" id="PS50862"/>
    </source>
</evidence>
<proteinExistence type="inferred from homology"/>
<dbReference type="NCBIfam" id="NF001750">
    <property type="entry name" value="PRK00476.1"/>
    <property type="match status" value="1"/>
</dbReference>
<evidence type="ECO:0000256" key="3">
    <source>
        <dbReference type="ARBA" id="ARBA00022741"/>
    </source>
</evidence>
<dbReference type="InterPro" id="IPR047089">
    <property type="entry name" value="Asp-tRNA-ligase_1_N"/>
</dbReference>
<keyword evidence="6 7" id="KW-0030">Aminoacyl-tRNA synthetase</keyword>
<dbReference type="Gene3D" id="3.30.930.10">
    <property type="entry name" value="Bira Bifunctional Protein, Domain 2"/>
    <property type="match status" value="1"/>
</dbReference>
<dbReference type="RefSeq" id="WP_194453099.1">
    <property type="nucleotide sequence ID" value="NZ_CP063849.1"/>
</dbReference>
<comment type="similarity">
    <text evidence="1 7">Belongs to the class-II aminoacyl-tRNA synthetase family. Type 1 subfamily.</text>
</comment>
<evidence type="ECO:0000313" key="10">
    <source>
        <dbReference type="EMBL" id="QOY91445.1"/>
    </source>
</evidence>
<dbReference type="CDD" id="cd00777">
    <property type="entry name" value="AspRS_core"/>
    <property type="match status" value="1"/>
</dbReference>
<dbReference type="HAMAP" id="MF_00044">
    <property type="entry name" value="Asp_tRNA_synth_type1"/>
    <property type="match status" value="1"/>
</dbReference>
<comment type="caution">
    <text evidence="7">Lacks conserved residue(s) required for the propagation of feature annotation.</text>
</comment>
<evidence type="ECO:0000256" key="5">
    <source>
        <dbReference type="ARBA" id="ARBA00022917"/>
    </source>
</evidence>
<dbReference type="Gene3D" id="2.40.50.140">
    <property type="entry name" value="Nucleic acid-binding proteins"/>
    <property type="match status" value="1"/>
</dbReference>
<dbReference type="InterPro" id="IPR006195">
    <property type="entry name" value="aa-tRNA-synth_II"/>
</dbReference>
<keyword evidence="7" id="KW-0963">Cytoplasm</keyword>
<dbReference type="Pfam" id="PF00152">
    <property type="entry name" value="tRNA-synt_2"/>
    <property type="match status" value="1"/>
</dbReference>
<feature type="binding site" evidence="7">
    <location>
        <position position="497"/>
    </location>
    <ligand>
        <name>L-aspartate</name>
        <dbReference type="ChEBI" id="CHEBI:29991"/>
    </ligand>
</feature>
<dbReference type="SUPFAM" id="SSF50249">
    <property type="entry name" value="Nucleic acid-binding proteins"/>
    <property type="match status" value="1"/>
</dbReference>
<evidence type="ECO:0000256" key="4">
    <source>
        <dbReference type="ARBA" id="ARBA00022840"/>
    </source>
</evidence>
<dbReference type="PROSITE" id="PS50862">
    <property type="entry name" value="AA_TRNA_LIGASE_II"/>
    <property type="match status" value="1"/>
</dbReference>
<dbReference type="EC" id="6.1.1.12" evidence="7"/>
<feature type="region of interest" description="Disordered" evidence="8">
    <location>
        <begin position="567"/>
        <end position="596"/>
    </location>
</feature>
<evidence type="ECO:0000256" key="2">
    <source>
        <dbReference type="ARBA" id="ARBA00022598"/>
    </source>
</evidence>
<dbReference type="PANTHER" id="PTHR22594:SF5">
    <property type="entry name" value="ASPARTATE--TRNA LIGASE, MITOCHONDRIAL"/>
    <property type="match status" value="1"/>
</dbReference>
<dbReference type="CDD" id="cd04317">
    <property type="entry name" value="EcAspRS_like_N"/>
    <property type="match status" value="1"/>
</dbReference>
<organism evidence="10 11">
    <name type="scientific">Paludibaculum fermentans</name>
    <dbReference type="NCBI Taxonomy" id="1473598"/>
    <lineage>
        <taxon>Bacteria</taxon>
        <taxon>Pseudomonadati</taxon>
        <taxon>Acidobacteriota</taxon>
        <taxon>Terriglobia</taxon>
        <taxon>Bryobacterales</taxon>
        <taxon>Bryobacteraceae</taxon>
        <taxon>Paludibaculum</taxon>
    </lineage>
</organism>
<dbReference type="InterPro" id="IPR002312">
    <property type="entry name" value="Asp/Asn-tRNA-synth_IIb"/>
</dbReference>
<dbReference type="InterPro" id="IPR004115">
    <property type="entry name" value="GAD-like_sf"/>
</dbReference>
<feature type="binding site" evidence="7">
    <location>
        <position position="490"/>
    </location>
    <ligand>
        <name>ATP</name>
        <dbReference type="ChEBI" id="CHEBI:30616"/>
    </ligand>
</feature>
<accession>A0A7S7NX72</accession>
<keyword evidence="5 7" id="KW-0648">Protein biosynthesis</keyword>
<dbReference type="KEGG" id="pfer:IRI77_16290"/>
<evidence type="ECO:0000256" key="6">
    <source>
        <dbReference type="ARBA" id="ARBA00023146"/>
    </source>
</evidence>
<dbReference type="Pfam" id="PF01336">
    <property type="entry name" value="tRNA_anti-codon"/>
    <property type="match status" value="1"/>
</dbReference>
<protein>
    <recommendedName>
        <fullName evidence="7">Aspartate--tRNA ligase</fullName>
        <ecNumber evidence="7">6.1.1.12</ecNumber>
    </recommendedName>
    <alternativeName>
        <fullName evidence="7">Aspartyl-tRNA synthetase</fullName>
        <shortName evidence="7">AspRS</shortName>
    </alternativeName>
</protein>
<feature type="binding site" evidence="7">
    <location>
        <position position="456"/>
    </location>
    <ligand>
        <name>L-aspartate</name>
        <dbReference type="ChEBI" id="CHEBI:29991"/>
    </ligand>
</feature>
<comment type="function">
    <text evidence="7">Catalyzes the attachment of L-aspartate to tRNA(Asp) in a two-step reaction: L-aspartate is first activated by ATP to form Asp-AMP and then transferred to the acceptor end of tRNA(Asp).</text>
</comment>
<dbReference type="GO" id="GO:0005737">
    <property type="term" value="C:cytoplasm"/>
    <property type="evidence" value="ECO:0007669"/>
    <property type="project" value="UniProtKB-SubCell"/>
</dbReference>
<comment type="subcellular location">
    <subcellularLocation>
        <location evidence="7">Cytoplasm</location>
    </subcellularLocation>
</comment>
<evidence type="ECO:0000256" key="7">
    <source>
        <dbReference type="HAMAP-Rule" id="MF_00044"/>
    </source>
</evidence>
<feature type="binding site" evidence="7">
    <location>
        <begin position="233"/>
        <end position="235"/>
    </location>
    <ligand>
        <name>ATP</name>
        <dbReference type="ChEBI" id="CHEBI:30616"/>
    </ligand>
</feature>
<comment type="subunit">
    <text evidence="7">Homodimer.</text>
</comment>
<gene>
    <name evidence="7 10" type="primary">aspS</name>
    <name evidence="10" type="ORF">IRI77_16290</name>
</gene>
<dbReference type="PRINTS" id="PR01042">
    <property type="entry name" value="TRNASYNTHASP"/>
</dbReference>
<feature type="binding site" evidence="7">
    <location>
        <begin position="542"/>
        <end position="545"/>
    </location>
    <ligand>
        <name>ATP</name>
        <dbReference type="ChEBI" id="CHEBI:30616"/>
    </ligand>
</feature>